<dbReference type="CDD" id="cd19374">
    <property type="entry name" value="UDG-F3_SMUG1-like"/>
    <property type="match status" value="1"/>
</dbReference>
<evidence type="ECO:0000313" key="9">
    <source>
        <dbReference type="Proteomes" id="UP000321548"/>
    </source>
</evidence>
<evidence type="ECO:0000256" key="2">
    <source>
        <dbReference type="ARBA" id="ARBA00022763"/>
    </source>
</evidence>
<comment type="caution">
    <text evidence="8">The sequence shown here is derived from an EMBL/GenBank/DDBJ whole genome shotgun (WGS) entry which is preliminary data.</text>
</comment>
<dbReference type="AlphaFoldDB" id="A0A5C8NVP7"/>
<evidence type="ECO:0000256" key="5">
    <source>
        <dbReference type="ARBA" id="ARBA00023204"/>
    </source>
</evidence>
<dbReference type="GO" id="GO:0003677">
    <property type="term" value="F:DNA binding"/>
    <property type="evidence" value="ECO:0007669"/>
    <property type="project" value="UniProtKB-KW"/>
</dbReference>
<dbReference type="SUPFAM" id="SSF52141">
    <property type="entry name" value="Uracil-DNA glycosylase-like"/>
    <property type="match status" value="1"/>
</dbReference>
<dbReference type="GO" id="GO:0006284">
    <property type="term" value="P:base-excision repair"/>
    <property type="evidence" value="ECO:0007669"/>
    <property type="project" value="InterPro"/>
</dbReference>
<organism evidence="8 9">
    <name type="scientific">Zeimonas arvi</name>
    <dbReference type="NCBI Taxonomy" id="2498847"/>
    <lineage>
        <taxon>Bacteria</taxon>
        <taxon>Pseudomonadati</taxon>
        <taxon>Pseudomonadota</taxon>
        <taxon>Betaproteobacteria</taxon>
        <taxon>Burkholderiales</taxon>
        <taxon>Burkholderiaceae</taxon>
        <taxon>Zeimonas</taxon>
    </lineage>
</organism>
<gene>
    <name evidence="8" type="ORF">FHP08_10435</name>
</gene>
<keyword evidence="3" id="KW-0378">Hydrolase</keyword>
<dbReference type="PANTHER" id="PTHR13235">
    <property type="entry name" value="SINGLE-STRAND SELECTIVE MONOFUNCTIONAL URACIL DNA GLYCOSYLASE"/>
    <property type="match status" value="1"/>
</dbReference>
<dbReference type="InterPro" id="IPR036895">
    <property type="entry name" value="Uracil-DNA_glycosylase-like_sf"/>
</dbReference>
<name>A0A5C8NVP7_9BURK</name>
<protein>
    <submittedName>
        <fullName evidence="8">Single-stranded DNA-binding protein</fullName>
    </submittedName>
</protein>
<accession>A0A5C8NVP7</accession>
<dbReference type="PANTHER" id="PTHR13235:SF2">
    <property type="entry name" value="SINGLE-STRAND SELECTIVE MONOFUNCTIONAL URACIL DNA GLYCOSYLASE"/>
    <property type="match status" value="1"/>
</dbReference>
<dbReference type="FunFam" id="3.40.470.10:FF:000005">
    <property type="entry name" value="Single-strand selective monofunctional uracil DNA glycosylase"/>
    <property type="match status" value="1"/>
</dbReference>
<evidence type="ECO:0000256" key="4">
    <source>
        <dbReference type="ARBA" id="ARBA00023125"/>
    </source>
</evidence>
<dbReference type="Gene3D" id="3.40.470.10">
    <property type="entry name" value="Uracil-DNA glycosylase-like domain"/>
    <property type="match status" value="1"/>
</dbReference>
<reference evidence="8 9" key="1">
    <citation type="submission" date="2019-06" db="EMBL/GenBank/DDBJ databases">
        <title>Quisquiliibacterium sp. nov., isolated from a maize field.</title>
        <authorList>
            <person name="Lin S.-Y."/>
            <person name="Tsai C.-F."/>
            <person name="Young C.-C."/>
        </authorList>
    </citation>
    <scope>NUCLEOTIDE SEQUENCE [LARGE SCALE GENOMIC DNA]</scope>
    <source>
        <strain evidence="8 9">CC-CFT501</strain>
    </source>
</reference>
<feature type="domain" description="Uracil-DNA glycosylase-like" evidence="7">
    <location>
        <begin position="67"/>
        <end position="252"/>
    </location>
</feature>
<sequence length="275" mass="29503">MPTSSPSPFPVPPSPPSSADRLVTAALALRDRIDTMRFSAPVAHVYDPLDYAWAGHEAYLRRFGGGRKRVVFLGMNPGPFGMMQTGVPFGEVAAVRDWMGIEAPIGRPAAEHPKRPIEGFACGRSEVSGRRLWSWAAERFGAAERFFSECFVLNYCPLVFLEAGGRNLTPDKLPTAELGPLQQACDAHLRAALAALQPDWVIGIGVWSMKRALAALGGDAAGSRGADAAPAEALPSSRRPRIDTILHPSPASPAANRGWAPAVDKRLAELGVFDR</sequence>
<keyword evidence="5" id="KW-0234">DNA repair</keyword>
<dbReference type="EMBL" id="VDUY01000004">
    <property type="protein sequence ID" value="TXL65213.1"/>
    <property type="molecule type" value="Genomic_DNA"/>
</dbReference>
<keyword evidence="2" id="KW-0227">DNA damage</keyword>
<dbReference type="OrthoDB" id="267598at2"/>
<dbReference type="InterPro" id="IPR005122">
    <property type="entry name" value="Uracil-DNA_glycosylase-like"/>
</dbReference>
<evidence type="ECO:0000259" key="7">
    <source>
        <dbReference type="Pfam" id="PF03167"/>
    </source>
</evidence>
<evidence type="ECO:0000256" key="1">
    <source>
        <dbReference type="ARBA" id="ARBA00007889"/>
    </source>
</evidence>
<dbReference type="GO" id="GO:0017065">
    <property type="term" value="F:single-strand selective uracil DNA N-glycosylase activity"/>
    <property type="evidence" value="ECO:0007669"/>
    <property type="project" value="InterPro"/>
</dbReference>
<dbReference type="Pfam" id="PF03167">
    <property type="entry name" value="UDG"/>
    <property type="match status" value="1"/>
</dbReference>
<evidence type="ECO:0000313" key="8">
    <source>
        <dbReference type="EMBL" id="TXL65213.1"/>
    </source>
</evidence>
<comment type="similarity">
    <text evidence="1">Belongs to the uracil-DNA glycosylase (UDG) superfamily. SMUG1 family.</text>
</comment>
<proteinExistence type="inferred from homology"/>
<dbReference type="GO" id="GO:0000703">
    <property type="term" value="F:oxidized pyrimidine nucleobase lesion DNA N-glycosylase activity"/>
    <property type="evidence" value="ECO:0007669"/>
    <property type="project" value="TreeGrafter"/>
</dbReference>
<keyword evidence="9" id="KW-1185">Reference proteome</keyword>
<evidence type="ECO:0000256" key="3">
    <source>
        <dbReference type="ARBA" id="ARBA00022801"/>
    </source>
</evidence>
<feature type="compositionally biased region" description="Low complexity" evidence="6">
    <location>
        <begin position="221"/>
        <end position="233"/>
    </location>
</feature>
<dbReference type="Proteomes" id="UP000321548">
    <property type="component" value="Unassembled WGS sequence"/>
</dbReference>
<dbReference type="InterPro" id="IPR039134">
    <property type="entry name" value="SMUG1"/>
</dbReference>
<keyword evidence="4 8" id="KW-0238">DNA-binding</keyword>
<feature type="region of interest" description="Disordered" evidence="6">
    <location>
        <begin position="221"/>
        <end position="242"/>
    </location>
</feature>
<evidence type="ECO:0000256" key="6">
    <source>
        <dbReference type="SAM" id="MobiDB-lite"/>
    </source>
</evidence>